<dbReference type="InterPro" id="IPR003781">
    <property type="entry name" value="CoA-bd"/>
</dbReference>
<dbReference type="FunFam" id="3.30.1490.20:FF:000020">
    <property type="entry name" value="Protein lysine acetyltransferase"/>
    <property type="match status" value="1"/>
</dbReference>
<dbReference type="EMBL" id="BDJL01000017">
    <property type="protein sequence ID" value="GAV24733.1"/>
    <property type="molecule type" value="Genomic_DNA"/>
</dbReference>
<dbReference type="Pfam" id="PF13607">
    <property type="entry name" value="Succ_CoA_lig"/>
    <property type="match status" value="1"/>
</dbReference>
<dbReference type="SUPFAM" id="SSF51735">
    <property type="entry name" value="NAD(P)-binding Rossmann-fold domains"/>
    <property type="match status" value="1"/>
</dbReference>
<dbReference type="InterPro" id="IPR016102">
    <property type="entry name" value="Succinyl-CoA_synth-like"/>
</dbReference>
<dbReference type="Pfam" id="PF19045">
    <property type="entry name" value="Ligase_CoA_2"/>
    <property type="match status" value="1"/>
</dbReference>
<keyword evidence="1" id="KW-0436">Ligase</keyword>
<dbReference type="GO" id="GO:0043758">
    <property type="term" value="F:acetate-CoA ligase (ADP-forming) activity"/>
    <property type="evidence" value="ECO:0007669"/>
    <property type="project" value="InterPro"/>
</dbReference>
<evidence type="ECO:0000256" key="4">
    <source>
        <dbReference type="ARBA" id="ARBA00060888"/>
    </source>
</evidence>
<dbReference type="PANTHER" id="PTHR43334:SF1">
    <property type="entry name" value="3-HYDROXYPROPIONATE--COA LIGASE [ADP-FORMING]"/>
    <property type="match status" value="1"/>
</dbReference>
<dbReference type="Gene3D" id="3.30.1490.20">
    <property type="entry name" value="ATP-grasp fold, A domain"/>
    <property type="match status" value="1"/>
</dbReference>
<dbReference type="OrthoDB" id="9807426at2"/>
<dbReference type="Gene3D" id="3.30.470.20">
    <property type="entry name" value="ATP-grasp fold, B domain"/>
    <property type="match status" value="1"/>
</dbReference>
<dbReference type="PANTHER" id="PTHR43334">
    <property type="entry name" value="ACETATE--COA LIGASE [ADP-FORMING]"/>
    <property type="match status" value="1"/>
</dbReference>
<dbReference type="NCBIfam" id="TIGR02717">
    <property type="entry name" value="AcCoA-syn-alpha"/>
    <property type="match status" value="1"/>
</dbReference>
<sequence>MEALKIVRTEKFNEKIARLLNPRSIAVIGASEKPEKLGNAILRNIVAGYKGEVFGVNPKVQKIQDIEVYPDVFSLPYPVDLAVIVLPAEKAVVALKEAAEAGVKSAVVISGGFKETGKEGALLEEEIKKIALDFEMPVLGPNCVGIVNNNLQLNATFLRTAPLKGEIAFVSQSGAILATVLEWSLKEDLGFSYMISMGNKAVLNEADFLPAIANDPGTAVILLYIEDVVDGSSFLKKAYEASLLKPVVVFKAGISTAGAKAASSHTGALAGSIEGYKLAFAKTGLIRAKTLEEMFIYARVFASGQKVAGKNIGIVTNSGGPGVITADRLELNGLNIARLTAKTVNELKTFLPRAASFGNPVDILGDANEEKYAMTLKTVLDDEKVDGVVAVYGKTAVIDMEKMVQAVINGRRKNPDKPVVACFLGGVDSRSAKELLNKSKIPFYPFPEAAADALAALYRYCSWREKQKEEKTKFSYNDIDLKLAREIIKKALAEKRKSLAGYETAEMLKAFRFPVLPVKLVRSVQELRKAIEEISFPLALKIVSPDILHKSDVGGVALNIKNEQEAIRAYQKMLLEVPKKVPEAKILGVEVQKQIAPGLEIFIGANRDPVFGPILAFGLGGIYVNLLNDIALRLNYKFTREEALEMLKETKVYEIIKGYRGQKAYDLNIIQEILGRLSLLLEEIPEIKEIDFNPVFVYEKGALIIDAKVVLAGHNF</sequence>
<evidence type="ECO:0000313" key="7">
    <source>
        <dbReference type="Proteomes" id="UP000187338"/>
    </source>
</evidence>
<gene>
    <name evidence="6" type="ORF">ciss_06660</name>
</gene>
<dbReference type="GO" id="GO:0005524">
    <property type="term" value="F:ATP binding"/>
    <property type="evidence" value="ECO:0007669"/>
    <property type="project" value="UniProtKB-KW"/>
</dbReference>
<dbReference type="InterPro" id="IPR032875">
    <property type="entry name" value="Succ_CoA_lig_flav_dom"/>
</dbReference>
<evidence type="ECO:0000256" key="3">
    <source>
        <dbReference type="ARBA" id="ARBA00022840"/>
    </source>
</evidence>
<proteinExistence type="inferred from homology"/>
<evidence type="ECO:0000313" key="6">
    <source>
        <dbReference type="EMBL" id="GAV24733.1"/>
    </source>
</evidence>
<evidence type="ECO:0000256" key="2">
    <source>
        <dbReference type="ARBA" id="ARBA00022741"/>
    </source>
</evidence>
<dbReference type="Gene3D" id="3.40.50.261">
    <property type="entry name" value="Succinyl-CoA synthetase domains"/>
    <property type="match status" value="2"/>
</dbReference>
<dbReference type="Proteomes" id="UP000187338">
    <property type="component" value="Unassembled WGS sequence"/>
</dbReference>
<dbReference type="Gene3D" id="3.40.50.720">
    <property type="entry name" value="NAD(P)-binding Rossmann-like Domain"/>
    <property type="match status" value="1"/>
</dbReference>
<dbReference type="InterPro" id="IPR013815">
    <property type="entry name" value="ATP_grasp_subdomain_1"/>
</dbReference>
<comment type="similarity">
    <text evidence="4">In the N-terminal section; belongs to the acetate CoA ligase alpha subunit family.</text>
</comment>
<accession>A0A1L8D0R8</accession>
<dbReference type="InterPro" id="IPR036291">
    <property type="entry name" value="NAD(P)-bd_dom_sf"/>
</dbReference>
<dbReference type="SMART" id="SM00881">
    <property type="entry name" value="CoA_binding"/>
    <property type="match status" value="1"/>
</dbReference>
<keyword evidence="7" id="KW-1185">Reference proteome</keyword>
<dbReference type="AlphaFoldDB" id="A0A1L8D0R8"/>
<keyword evidence="2" id="KW-0547">Nucleotide-binding</keyword>
<evidence type="ECO:0000259" key="5">
    <source>
        <dbReference type="SMART" id="SM00881"/>
    </source>
</evidence>
<keyword evidence="3" id="KW-0067">ATP-binding</keyword>
<dbReference type="InterPro" id="IPR014089">
    <property type="entry name" value="AcCoA-synth-alpha"/>
</dbReference>
<name>A0A1L8D0R8_9THEO</name>
<dbReference type="SUPFAM" id="SSF56059">
    <property type="entry name" value="Glutathione synthetase ATP-binding domain-like"/>
    <property type="match status" value="1"/>
</dbReference>
<dbReference type="STRING" id="661089.ciss_06660"/>
<dbReference type="RefSeq" id="WP_077177417.1">
    <property type="nucleotide sequence ID" value="NZ_BDJL01000017.1"/>
</dbReference>
<dbReference type="Pfam" id="PF13380">
    <property type="entry name" value="CoA_binding_2"/>
    <property type="match status" value="1"/>
</dbReference>
<protein>
    <submittedName>
        <fullName evidence="6">Acetyl-CoA synthase</fullName>
    </submittedName>
</protein>
<dbReference type="SUPFAM" id="SSF52210">
    <property type="entry name" value="Succinyl-CoA synthetase domains"/>
    <property type="match status" value="2"/>
</dbReference>
<dbReference type="InterPro" id="IPR051538">
    <property type="entry name" value="Acyl-CoA_Synth/Transferase"/>
</dbReference>
<reference evidence="7" key="1">
    <citation type="submission" date="2016-12" db="EMBL/GenBank/DDBJ databases">
        <title>Draft Genome Sequences od Carboxydothermus pertinax and islandicus, Hydrogenogenic Carboxydotrophic Bacteria.</title>
        <authorList>
            <person name="Fukuyama Y."/>
            <person name="Ohmae K."/>
            <person name="Yoneda Y."/>
            <person name="Yoshida T."/>
            <person name="Sako Y."/>
        </authorList>
    </citation>
    <scope>NUCLEOTIDE SEQUENCE [LARGE SCALE GENOMIC DNA]</scope>
    <source>
        <strain evidence="7">SET</strain>
    </source>
</reference>
<comment type="caution">
    <text evidence="6">The sequence shown here is derived from an EMBL/GenBank/DDBJ whole genome shotgun (WGS) entry which is preliminary data.</text>
</comment>
<organism evidence="6 7">
    <name type="scientific">Carboxydothermus islandicus</name>
    <dbReference type="NCBI Taxonomy" id="661089"/>
    <lineage>
        <taxon>Bacteria</taxon>
        <taxon>Bacillati</taxon>
        <taxon>Bacillota</taxon>
        <taxon>Clostridia</taxon>
        <taxon>Thermoanaerobacterales</taxon>
        <taxon>Thermoanaerobacteraceae</taxon>
        <taxon>Carboxydothermus</taxon>
    </lineage>
</organism>
<dbReference type="InterPro" id="IPR043938">
    <property type="entry name" value="Ligase_CoA_dom"/>
</dbReference>
<feature type="domain" description="CoA-binding" evidence="5">
    <location>
        <begin position="19"/>
        <end position="113"/>
    </location>
</feature>
<evidence type="ECO:0000256" key="1">
    <source>
        <dbReference type="ARBA" id="ARBA00022598"/>
    </source>
</evidence>
<dbReference type="Pfam" id="PF13549">
    <property type="entry name" value="ATP-grasp_5"/>
    <property type="match status" value="1"/>
</dbReference>